<feature type="region of interest" description="Disordered" evidence="4">
    <location>
        <begin position="1"/>
        <end position="31"/>
    </location>
</feature>
<protein>
    <recommendedName>
        <fullName evidence="5">Rab-GAP TBC domain-containing protein</fullName>
    </recommendedName>
</protein>
<dbReference type="GeneID" id="19167890"/>
<feature type="region of interest" description="Disordered" evidence="4">
    <location>
        <begin position="729"/>
        <end position="790"/>
    </location>
</feature>
<evidence type="ECO:0000313" key="7">
    <source>
        <dbReference type="Proteomes" id="UP000019478"/>
    </source>
</evidence>
<sequence length="894" mass="99034">MAEVTAEHSPDMSMEHAPELEDEISPQNVPLPRSSMITVRLSDVSVLSSLDEDPDLARSPEAAAPESSPSSTRSSRSSSQTSGSTPSLNSVNWEGLEKTEEQEPKDEASDESTALLLARLEKENAALATDPKAGIASSTRPRKNTRPPSIQQLKRLVDGPQRQSLRYSLLPAPPMTELEFWAALVQDYTQTAQRLPTLTSNKIRGGVPPPLRGVVWPSIARAQDPFLHSEYQKLSNEPSPYDALIGKDVGRSFPNVDMFREKDGDGQRMLGKVLKAFSLYDDKIGYCQGLGFVVGPLLMHMTEPEAFCILVRLMEHYDLRSCYLPDLSGLHLRIYQFQQLLTRHLPELAAHLEDLKVEPLYVSQWFLSFFAVTCPLPMLLRIYDVILSEGATETLMRVAISLMQRNEKKLLAFTEFEDAMQFLLSRSLWDTYAQQADELVADFVSVTGLVSQELLQSLEASFQQSQTLSAAPSLMTAASNFLGRFWASSTHGPSRSTNLSLLIPGNNTSIRKSSSGHSLTSTLNSVETTNSDTSTLATDLSDEGSLKVVSSTAVVVDTNNIPTSNSSDRNLHHQIEDLLTELSKLQHQQVELARELQKEREEREEDRQIARTLLDRLQQQTAEIREIAGGEATDEDVALDTLMEAANHQLRQADSKRLSIMQSKHQLRDSVSEWKERHESEAMKCQELMKQLDEREAEHNSLKEDLREARSRIQDAHREKQRLERTVAELRSRNSAVPESPSDTYTPVTETPDQKWPPAKPGLRELRLGKPDSSRLSSITPGPFSKRSSSLNTQAILATDNHEPVSNEALLLELVNAKTAEAVARQELEETKGKLEALRKILGGSSTSPVARASSSESPTASISSETKDTPKASSHTTSASTGGFFSGWGKRGT</sequence>
<dbReference type="GO" id="GO:0005096">
    <property type="term" value="F:GTPase activator activity"/>
    <property type="evidence" value="ECO:0007669"/>
    <property type="project" value="UniProtKB-KW"/>
</dbReference>
<dbReference type="InterPro" id="IPR050302">
    <property type="entry name" value="Rab_GAP_TBC_domain"/>
</dbReference>
<dbReference type="Gene3D" id="1.10.472.80">
    <property type="entry name" value="Ypt/Rab-GAP domain of gyp1p, domain 3"/>
    <property type="match status" value="1"/>
</dbReference>
<gene>
    <name evidence="6" type="ORF">A1O3_03765</name>
</gene>
<feature type="compositionally biased region" description="Low complexity" evidence="4">
    <location>
        <begin position="873"/>
        <end position="884"/>
    </location>
</feature>
<dbReference type="SUPFAM" id="SSF47923">
    <property type="entry name" value="Ypt/Rab-GAP domain of gyp1p"/>
    <property type="match status" value="2"/>
</dbReference>
<dbReference type="FunFam" id="1.10.472.80:FF:000027">
    <property type="entry name" value="GTPase activating protein (Evi5)"/>
    <property type="match status" value="1"/>
</dbReference>
<feature type="region of interest" description="Disordered" evidence="4">
    <location>
        <begin position="842"/>
        <end position="894"/>
    </location>
</feature>
<feature type="compositionally biased region" description="Gly residues" evidence="4">
    <location>
        <begin position="885"/>
        <end position="894"/>
    </location>
</feature>
<feature type="compositionally biased region" description="Basic and acidic residues" evidence="4">
    <location>
        <begin position="762"/>
        <end position="773"/>
    </location>
</feature>
<feature type="domain" description="Rab-GAP TBC" evidence="5">
    <location>
        <begin position="206"/>
        <end position="390"/>
    </location>
</feature>
<feature type="region of interest" description="Disordered" evidence="4">
    <location>
        <begin position="127"/>
        <end position="150"/>
    </location>
</feature>
<dbReference type="EMBL" id="AMGY01000003">
    <property type="protein sequence ID" value="EXJ86811.1"/>
    <property type="molecule type" value="Genomic_DNA"/>
</dbReference>
<evidence type="ECO:0000256" key="1">
    <source>
        <dbReference type="ARBA" id="ARBA00022468"/>
    </source>
</evidence>
<evidence type="ECO:0000313" key="6">
    <source>
        <dbReference type="EMBL" id="EXJ86811.1"/>
    </source>
</evidence>
<dbReference type="InterPro" id="IPR000195">
    <property type="entry name" value="Rab-GAP-TBC_dom"/>
</dbReference>
<dbReference type="STRING" id="1182542.W9YC24"/>
<keyword evidence="2 3" id="KW-0175">Coiled coil</keyword>
<dbReference type="PANTHER" id="PTHR47219">
    <property type="entry name" value="RAB GTPASE-ACTIVATING PROTEIN 1-LIKE"/>
    <property type="match status" value="1"/>
</dbReference>
<feature type="compositionally biased region" description="Low complexity" evidence="4">
    <location>
        <begin position="845"/>
        <end position="865"/>
    </location>
</feature>
<evidence type="ECO:0000256" key="2">
    <source>
        <dbReference type="ARBA" id="ARBA00023054"/>
    </source>
</evidence>
<feature type="region of interest" description="Disordered" evidence="4">
    <location>
        <begin position="50"/>
        <end position="112"/>
    </location>
</feature>
<keyword evidence="7" id="KW-1185">Reference proteome</keyword>
<reference evidence="6 7" key="1">
    <citation type="submission" date="2013-03" db="EMBL/GenBank/DDBJ databases">
        <title>The Genome Sequence of Capronia epimyces CBS 606.96.</title>
        <authorList>
            <consortium name="The Broad Institute Genomics Platform"/>
            <person name="Cuomo C."/>
            <person name="de Hoog S."/>
            <person name="Gorbushina A."/>
            <person name="Walker B."/>
            <person name="Young S.K."/>
            <person name="Zeng Q."/>
            <person name="Gargeya S."/>
            <person name="Fitzgerald M."/>
            <person name="Haas B."/>
            <person name="Abouelleil A."/>
            <person name="Allen A.W."/>
            <person name="Alvarado L."/>
            <person name="Arachchi H.M."/>
            <person name="Berlin A.M."/>
            <person name="Chapman S.B."/>
            <person name="Gainer-Dewar J."/>
            <person name="Goldberg J."/>
            <person name="Griggs A."/>
            <person name="Gujja S."/>
            <person name="Hansen M."/>
            <person name="Howarth C."/>
            <person name="Imamovic A."/>
            <person name="Ireland A."/>
            <person name="Larimer J."/>
            <person name="McCowan C."/>
            <person name="Murphy C."/>
            <person name="Pearson M."/>
            <person name="Poon T.W."/>
            <person name="Priest M."/>
            <person name="Roberts A."/>
            <person name="Saif S."/>
            <person name="Shea T."/>
            <person name="Sisk P."/>
            <person name="Sykes S."/>
            <person name="Wortman J."/>
            <person name="Nusbaum C."/>
            <person name="Birren B."/>
        </authorList>
    </citation>
    <scope>NUCLEOTIDE SEQUENCE [LARGE SCALE GENOMIC DNA]</scope>
    <source>
        <strain evidence="6 7">CBS 606.96</strain>
    </source>
</reference>
<dbReference type="GO" id="GO:0031267">
    <property type="term" value="F:small GTPase binding"/>
    <property type="evidence" value="ECO:0007669"/>
    <property type="project" value="TreeGrafter"/>
</dbReference>
<dbReference type="Gene3D" id="1.10.8.270">
    <property type="entry name" value="putative rabgap domain of human tbc1 domain family member 14 like domains"/>
    <property type="match status" value="1"/>
</dbReference>
<feature type="compositionally biased region" description="Basic and acidic residues" evidence="4">
    <location>
        <begin position="1"/>
        <end position="19"/>
    </location>
</feature>
<proteinExistence type="predicted"/>
<dbReference type="FunFam" id="1.10.8.270:FF:000001">
    <property type="entry name" value="TBC1 domain family member 1"/>
    <property type="match status" value="1"/>
</dbReference>
<feature type="compositionally biased region" description="Polar residues" evidence="4">
    <location>
        <begin position="733"/>
        <end position="751"/>
    </location>
</feature>
<dbReference type="PANTHER" id="PTHR47219:SF9">
    <property type="entry name" value="GTPASE ACTIVATING PROTEIN AND CENTROSOME-ASSOCIATED, ISOFORM B"/>
    <property type="match status" value="1"/>
</dbReference>
<feature type="compositionally biased region" description="Low complexity" evidence="4">
    <location>
        <begin position="57"/>
        <end position="87"/>
    </location>
</feature>
<dbReference type="Pfam" id="PF23436">
    <property type="entry name" value="RabGap-TBC_2"/>
    <property type="match status" value="1"/>
</dbReference>
<dbReference type="OrthoDB" id="159449at2759"/>
<comment type="caution">
    <text evidence="6">The sequence shown here is derived from an EMBL/GenBank/DDBJ whole genome shotgun (WGS) entry which is preliminary data.</text>
</comment>
<feature type="region of interest" description="Disordered" evidence="4">
    <location>
        <begin position="512"/>
        <end position="538"/>
    </location>
</feature>
<evidence type="ECO:0000259" key="5">
    <source>
        <dbReference type="PROSITE" id="PS50086"/>
    </source>
</evidence>
<dbReference type="FunFam" id="1.10.10.750:FF:000003">
    <property type="entry name" value="GTPase activating protein (Evi5)"/>
    <property type="match status" value="1"/>
</dbReference>
<dbReference type="RefSeq" id="XP_007732090.1">
    <property type="nucleotide sequence ID" value="XM_007733900.1"/>
</dbReference>
<feature type="coiled-coil region" evidence="3">
    <location>
        <begin position="575"/>
        <end position="620"/>
    </location>
</feature>
<feature type="compositionally biased region" description="Basic and acidic residues" evidence="4">
    <location>
        <begin position="95"/>
        <end position="107"/>
    </location>
</feature>
<evidence type="ECO:0000256" key="4">
    <source>
        <dbReference type="SAM" id="MobiDB-lite"/>
    </source>
</evidence>
<dbReference type="Proteomes" id="UP000019478">
    <property type="component" value="Unassembled WGS sequence"/>
</dbReference>
<dbReference type="HOGENOM" id="CLU_005062_1_0_1"/>
<accession>W9YC24</accession>
<dbReference type="eggNOG" id="KOG4436">
    <property type="taxonomic scope" value="Eukaryota"/>
</dbReference>
<keyword evidence="1" id="KW-0343">GTPase activation</keyword>
<dbReference type="SMART" id="SM00164">
    <property type="entry name" value="TBC"/>
    <property type="match status" value="1"/>
</dbReference>
<dbReference type="AlphaFoldDB" id="W9YC24"/>
<dbReference type="Gene3D" id="1.10.10.750">
    <property type="entry name" value="Ypt/Rab-GAP domain of gyp1p, domain 1"/>
    <property type="match status" value="1"/>
</dbReference>
<dbReference type="InterPro" id="IPR035969">
    <property type="entry name" value="Rab-GAP_TBC_sf"/>
</dbReference>
<organism evidence="6 7">
    <name type="scientific">Capronia epimyces CBS 606.96</name>
    <dbReference type="NCBI Taxonomy" id="1182542"/>
    <lineage>
        <taxon>Eukaryota</taxon>
        <taxon>Fungi</taxon>
        <taxon>Dikarya</taxon>
        <taxon>Ascomycota</taxon>
        <taxon>Pezizomycotina</taxon>
        <taxon>Eurotiomycetes</taxon>
        <taxon>Chaetothyriomycetidae</taxon>
        <taxon>Chaetothyriales</taxon>
        <taxon>Herpotrichiellaceae</taxon>
        <taxon>Capronia</taxon>
    </lineage>
</organism>
<dbReference type="PROSITE" id="PS50086">
    <property type="entry name" value="TBC_RABGAP"/>
    <property type="match status" value="1"/>
</dbReference>
<feature type="compositionally biased region" description="Polar residues" evidence="4">
    <location>
        <begin position="774"/>
        <end position="790"/>
    </location>
</feature>
<evidence type="ECO:0000256" key="3">
    <source>
        <dbReference type="SAM" id="Coils"/>
    </source>
</evidence>
<name>W9YC24_9EURO</name>